<protein>
    <submittedName>
        <fullName evidence="1">Uncharacterized protein</fullName>
    </submittedName>
</protein>
<gene>
    <name evidence="1" type="ORF">K6Y31_00010</name>
</gene>
<dbReference type="RefSeq" id="WP_233050827.1">
    <property type="nucleotide sequence ID" value="NZ_JAIMJA010000001.1"/>
</dbReference>
<evidence type="ECO:0000313" key="2">
    <source>
        <dbReference type="Proteomes" id="UP001201273"/>
    </source>
</evidence>
<organism evidence="1 2">
    <name type="scientific">Motilimonas cestriensis</name>
    <dbReference type="NCBI Taxonomy" id="2742685"/>
    <lineage>
        <taxon>Bacteria</taxon>
        <taxon>Pseudomonadati</taxon>
        <taxon>Pseudomonadota</taxon>
        <taxon>Gammaproteobacteria</taxon>
        <taxon>Alteromonadales</taxon>
        <taxon>Alteromonadales genera incertae sedis</taxon>
        <taxon>Motilimonas</taxon>
    </lineage>
</organism>
<dbReference type="EMBL" id="JAIMJA010000001">
    <property type="protein sequence ID" value="MCE2593203.1"/>
    <property type="molecule type" value="Genomic_DNA"/>
</dbReference>
<sequence length="96" mass="10999">MNNKLSTSEKGLYRRVDEILFYLWDPIGVCDIPMARDEYQSYLPQVFKLLLNDSKDHEVSAYLIKVESGSMGLSANNKKALEVARLLIETKEAMLE</sequence>
<accession>A0ABS8W3V0</accession>
<proteinExistence type="predicted"/>
<reference evidence="1 2" key="1">
    <citation type="journal article" date="2022" name="Environ. Microbiol. Rep.">
        <title>Eco-phylogenetic analyses reveal divergent evolution of vitamin B12 metabolism in the marine bacterial family 'Psychromonadaceae'.</title>
        <authorList>
            <person name="Jin X."/>
            <person name="Yang Y."/>
            <person name="Cao H."/>
            <person name="Gao B."/>
            <person name="Zhao Z."/>
        </authorList>
    </citation>
    <scope>NUCLEOTIDE SEQUENCE [LARGE SCALE GENOMIC DNA]</scope>
    <source>
        <strain evidence="1 2">MKS20</strain>
    </source>
</reference>
<evidence type="ECO:0000313" key="1">
    <source>
        <dbReference type="EMBL" id="MCE2593203.1"/>
    </source>
</evidence>
<name>A0ABS8W3V0_9GAMM</name>
<comment type="caution">
    <text evidence="1">The sequence shown here is derived from an EMBL/GenBank/DDBJ whole genome shotgun (WGS) entry which is preliminary data.</text>
</comment>
<keyword evidence="2" id="KW-1185">Reference proteome</keyword>
<dbReference type="Proteomes" id="UP001201273">
    <property type="component" value="Unassembled WGS sequence"/>
</dbReference>